<dbReference type="AlphaFoldDB" id="A0A9J5YBU0"/>
<keyword evidence="1" id="KW-1133">Transmembrane helix</keyword>
<dbReference type="EMBL" id="JACXVP010000007">
    <property type="protein sequence ID" value="KAG5596764.1"/>
    <property type="molecule type" value="Genomic_DNA"/>
</dbReference>
<keyword evidence="3" id="KW-1185">Reference proteome</keyword>
<evidence type="ECO:0000313" key="3">
    <source>
        <dbReference type="Proteomes" id="UP000824120"/>
    </source>
</evidence>
<sequence length="77" mass="8957">MEMRCRRKCKLWEDCILETGLSNEESQKTLHYPLCFEAPESIGHLFFLRLFCFLILSMVIKCSWGVISIPSSLTRGL</sequence>
<keyword evidence="1" id="KW-0812">Transmembrane</keyword>
<gene>
    <name evidence="2" type="ORF">H5410_037996</name>
</gene>
<keyword evidence="1" id="KW-0472">Membrane</keyword>
<accession>A0A9J5YBU0</accession>
<feature type="transmembrane region" description="Helical" evidence="1">
    <location>
        <begin position="46"/>
        <end position="67"/>
    </location>
</feature>
<evidence type="ECO:0000313" key="2">
    <source>
        <dbReference type="EMBL" id="KAG5596764.1"/>
    </source>
</evidence>
<proteinExistence type="predicted"/>
<reference evidence="2 3" key="1">
    <citation type="submission" date="2020-09" db="EMBL/GenBank/DDBJ databases">
        <title>De no assembly of potato wild relative species, Solanum commersonii.</title>
        <authorList>
            <person name="Cho K."/>
        </authorList>
    </citation>
    <scope>NUCLEOTIDE SEQUENCE [LARGE SCALE GENOMIC DNA]</scope>
    <source>
        <strain evidence="2">LZ3.2</strain>
        <tissue evidence="2">Leaf</tissue>
    </source>
</reference>
<comment type="caution">
    <text evidence="2">The sequence shown here is derived from an EMBL/GenBank/DDBJ whole genome shotgun (WGS) entry which is preliminary data.</text>
</comment>
<dbReference type="Proteomes" id="UP000824120">
    <property type="component" value="Chromosome 7"/>
</dbReference>
<organism evidence="2 3">
    <name type="scientific">Solanum commersonii</name>
    <name type="common">Commerson's wild potato</name>
    <name type="synonym">Commerson's nightshade</name>
    <dbReference type="NCBI Taxonomy" id="4109"/>
    <lineage>
        <taxon>Eukaryota</taxon>
        <taxon>Viridiplantae</taxon>
        <taxon>Streptophyta</taxon>
        <taxon>Embryophyta</taxon>
        <taxon>Tracheophyta</taxon>
        <taxon>Spermatophyta</taxon>
        <taxon>Magnoliopsida</taxon>
        <taxon>eudicotyledons</taxon>
        <taxon>Gunneridae</taxon>
        <taxon>Pentapetalae</taxon>
        <taxon>asterids</taxon>
        <taxon>lamiids</taxon>
        <taxon>Solanales</taxon>
        <taxon>Solanaceae</taxon>
        <taxon>Solanoideae</taxon>
        <taxon>Solaneae</taxon>
        <taxon>Solanum</taxon>
    </lineage>
</organism>
<protein>
    <submittedName>
        <fullName evidence="2">Uncharacterized protein</fullName>
    </submittedName>
</protein>
<evidence type="ECO:0000256" key="1">
    <source>
        <dbReference type="SAM" id="Phobius"/>
    </source>
</evidence>
<feature type="non-terminal residue" evidence="2">
    <location>
        <position position="77"/>
    </location>
</feature>
<name>A0A9J5YBU0_SOLCO</name>